<comment type="caution">
    <text evidence="2">The sequence shown here is derived from an EMBL/GenBank/DDBJ whole genome shotgun (WGS) entry which is preliminary data.</text>
</comment>
<dbReference type="Pfam" id="PF00144">
    <property type="entry name" value="Beta-lactamase"/>
    <property type="match status" value="1"/>
</dbReference>
<organism evidence="2 3">
    <name type="scientific">Terrabacter tumescens</name>
    <dbReference type="NCBI Taxonomy" id="60443"/>
    <lineage>
        <taxon>Bacteria</taxon>
        <taxon>Bacillati</taxon>
        <taxon>Actinomycetota</taxon>
        <taxon>Actinomycetes</taxon>
        <taxon>Micrococcales</taxon>
        <taxon>Intrasporangiaceae</taxon>
        <taxon>Terrabacter</taxon>
    </lineage>
</organism>
<evidence type="ECO:0000259" key="1">
    <source>
        <dbReference type="Pfam" id="PF00144"/>
    </source>
</evidence>
<name>A0ABQ2HI78_9MICO</name>
<proteinExistence type="predicted"/>
<evidence type="ECO:0000313" key="2">
    <source>
        <dbReference type="EMBL" id="GGM82571.1"/>
    </source>
</evidence>
<feature type="domain" description="Beta-lactamase-related" evidence="1">
    <location>
        <begin position="12"/>
        <end position="303"/>
    </location>
</feature>
<dbReference type="InterPro" id="IPR050491">
    <property type="entry name" value="AmpC-like"/>
</dbReference>
<dbReference type="EMBL" id="BMNZ01000001">
    <property type="protein sequence ID" value="GGM82571.1"/>
    <property type="molecule type" value="Genomic_DNA"/>
</dbReference>
<keyword evidence="3" id="KW-1185">Reference proteome</keyword>
<dbReference type="GO" id="GO:0016787">
    <property type="term" value="F:hydrolase activity"/>
    <property type="evidence" value="ECO:0007669"/>
    <property type="project" value="UniProtKB-KW"/>
</dbReference>
<sequence length="311" mass="32724">MRTAFVSAVADSSAAVVLVRDGKDTAVLVHGLADVAGRRALTVQDRFPVASLTKSMVATAVLQFVASGRVALDDPVNRYLPGIVPSDRITIRQLLSHRSGLHDLTDVDVAAVRPLTYRALLKASAARLDFEPGAFGVYSNQGYTVLGLLVEKLSGTTLAQALQQRVFAPAGMTSTTLAGTFTVLGYSAYRLGQLADRLPLGVMWASGGVVSTVQDVDRFYTELFAGALLPVRLVREMEKPTGTSPFGSGDYGLGLWIGSLSCGSVIGHGGSIPGFKVVAWATPDHTRAVVAMVNSDNSLMANNLADRALCG</sequence>
<dbReference type="PANTHER" id="PTHR46825">
    <property type="entry name" value="D-ALANYL-D-ALANINE-CARBOXYPEPTIDASE/ENDOPEPTIDASE AMPH"/>
    <property type="match status" value="1"/>
</dbReference>
<dbReference type="SUPFAM" id="SSF56601">
    <property type="entry name" value="beta-lactamase/transpeptidase-like"/>
    <property type="match status" value="1"/>
</dbReference>
<dbReference type="Gene3D" id="3.40.710.10">
    <property type="entry name" value="DD-peptidase/beta-lactamase superfamily"/>
    <property type="match status" value="1"/>
</dbReference>
<accession>A0ABQ2HI78</accession>
<dbReference type="InterPro" id="IPR001466">
    <property type="entry name" value="Beta-lactam-related"/>
</dbReference>
<dbReference type="PANTHER" id="PTHR46825:SF7">
    <property type="entry name" value="D-ALANYL-D-ALANINE CARBOXYPEPTIDASE"/>
    <property type="match status" value="1"/>
</dbReference>
<dbReference type="InterPro" id="IPR012338">
    <property type="entry name" value="Beta-lactam/transpept-like"/>
</dbReference>
<dbReference type="Proteomes" id="UP000623461">
    <property type="component" value="Unassembled WGS sequence"/>
</dbReference>
<evidence type="ECO:0000313" key="3">
    <source>
        <dbReference type="Proteomes" id="UP000623461"/>
    </source>
</evidence>
<gene>
    <name evidence="2" type="ORF">GCM10009721_03880</name>
</gene>
<protein>
    <submittedName>
        <fullName evidence="2">Serine hydrolase</fullName>
    </submittedName>
</protein>
<reference evidence="3" key="1">
    <citation type="journal article" date="2019" name="Int. J. Syst. Evol. Microbiol.">
        <title>The Global Catalogue of Microorganisms (GCM) 10K type strain sequencing project: providing services to taxonomists for standard genome sequencing and annotation.</title>
        <authorList>
            <consortium name="The Broad Institute Genomics Platform"/>
            <consortium name="The Broad Institute Genome Sequencing Center for Infectious Disease"/>
            <person name="Wu L."/>
            <person name="Ma J."/>
        </authorList>
    </citation>
    <scope>NUCLEOTIDE SEQUENCE [LARGE SCALE GENOMIC DNA]</scope>
    <source>
        <strain evidence="3">JCM 1365</strain>
    </source>
</reference>
<keyword evidence="2" id="KW-0378">Hydrolase</keyword>